<evidence type="ECO:0000256" key="2">
    <source>
        <dbReference type="SAM" id="SignalP"/>
    </source>
</evidence>
<dbReference type="InterPro" id="IPR001375">
    <property type="entry name" value="Peptidase_S9_cat"/>
</dbReference>
<keyword evidence="4" id="KW-0031">Aminopeptidase</keyword>
<sequence>MRWIWVFLLATCLCPVGAAGADDGAAAPAAGDFIPLPTEVFAQLPFIEDAQLSPDGGRVAGLIAADGAQQIRMMDLEGKREDDVAVAIPDQTEVAWIRWVGNDNIIVGLHALLPVDIDNWYISRLIAINRTSRKITKLLWDLNGQNAADVLWIPSDGSTQILVTGQNSIYESAEFWPAVYRVDVTNGRKRIVERGRSSVLDWGADNRGQVRYAVGYRDHSTRSTLLYRSENDHGFKLIDTARLRDEDELDLPFHFLHGTDHGYMIRPAPDDRMVVAEVDLLTGEAVRTVHAEPDADIEGVLMSIDGTKMIGVHVSDRDRPVRWIDPVMAANQKALDAMSPNATARIISYSADLQKLLVRFSTPDNPGLLFYYDAGTGMATRLASYNEQLGAKRLSRAKFVTYRARDGLEIEAVLTMPRGGGKSNLPFVVMPHGGPWAHDDLGYDYWAQFLAERGYAVLQPNFRGSTGYGEAFLKAGQGQLGYAMQDDVSDGVRWAVAQGIADPKRVCIVGASYGGYAAMWGIAKDPDQYRCAISIAGVSNLRREVNDFGGNVRERLYRGQWQKMTPDFATVSPINAVDRIKAPLLLIHGKKDVTVDVVQSAKMYSAMVKAGKEVEYLPIPLADHYFTREADRLTLLTAIEAFLRKHNPPD</sequence>
<dbReference type="SUPFAM" id="SSF53474">
    <property type="entry name" value="alpha/beta-Hydrolases"/>
    <property type="match status" value="1"/>
</dbReference>
<dbReference type="PANTHER" id="PTHR42776">
    <property type="entry name" value="SERINE PEPTIDASE S9 FAMILY MEMBER"/>
    <property type="match status" value="1"/>
</dbReference>
<name>A0A239JF03_9SPHN</name>
<gene>
    <name evidence="4" type="ORF">SAMN06295955_11049</name>
</gene>
<evidence type="ECO:0000313" key="4">
    <source>
        <dbReference type="EMBL" id="SNT04501.1"/>
    </source>
</evidence>
<evidence type="ECO:0000256" key="1">
    <source>
        <dbReference type="ARBA" id="ARBA00022801"/>
    </source>
</evidence>
<keyword evidence="5" id="KW-1185">Reference proteome</keyword>
<dbReference type="AlphaFoldDB" id="A0A239JF03"/>
<accession>A0A239JF03</accession>
<evidence type="ECO:0000259" key="3">
    <source>
        <dbReference type="Pfam" id="PF00326"/>
    </source>
</evidence>
<dbReference type="Gene3D" id="3.40.50.1820">
    <property type="entry name" value="alpha/beta hydrolase"/>
    <property type="match status" value="1"/>
</dbReference>
<keyword evidence="4" id="KW-0645">Protease</keyword>
<protein>
    <submittedName>
        <fullName evidence="4">Dipeptidyl aminopeptidase/acylaminoacyl peptidase</fullName>
    </submittedName>
</protein>
<evidence type="ECO:0000313" key="5">
    <source>
        <dbReference type="Proteomes" id="UP000198339"/>
    </source>
</evidence>
<proteinExistence type="predicted"/>
<dbReference type="InterPro" id="IPR029058">
    <property type="entry name" value="AB_hydrolase_fold"/>
</dbReference>
<keyword evidence="2" id="KW-0732">Signal</keyword>
<organism evidence="4 5">
    <name type="scientific">Sphingopyxis indica</name>
    <dbReference type="NCBI Taxonomy" id="436663"/>
    <lineage>
        <taxon>Bacteria</taxon>
        <taxon>Pseudomonadati</taxon>
        <taxon>Pseudomonadota</taxon>
        <taxon>Alphaproteobacteria</taxon>
        <taxon>Sphingomonadales</taxon>
        <taxon>Sphingomonadaceae</taxon>
        <taxon>Sphingopyxis</taxon>
    </lineage>
</organism>
<feature type="chain" id="PRO_5012172975" evidence="2">
    <location>
        <begin position="22"/>
        <end position="650"/>
    </location>
</feature>
<dbReference type="GO" id="GO:0004177">
    <property type="term" value="F:aminopeptidase activity"/>
    <property type="evidence" value="ECO:0007669"/>
    <property type="project" value="UniProtKB-KW"/>
</dbReference>
<dbReference type="PANTHER" id="PTHR42776:SF27">
    <property type="entry name" value="DIPEPTIDYL PEPTIDASE FAMILY MEMBER 6"/>
    <property type="match status" value="1"/>
</dbReference>
<reference evidence="4 5" key="1">
    <citation type="submission" date="2017-06" db="EMBL/GenBank/DDBJ databases">
        <authorList>
            <person name="Kim H.J."/>
            <person name="Triplett B.A."/>
        </authorList>
    </citation>
    <scope>NUCLEOTIDE SEQUENCE [LARGE SCALE GENOMIC DNA]</scope>
    <source>
        <strain evidence="4 5">DS15</strain>
    </source>
</reference>
<dbReference type="GO" id="GO:0006508">
    <property type="term" value="P:proteolysis"/>
    <property type="evidence" value="ECO:0007669"/>
    <property type="project" value="InterPro"/>
</dbReference>
<keyword evidence="1" id="KW-0378">Hydrolase</keyword>
<feature type="domain" description="Peptidase S9 prolyl oligopeptidase catalytic" evidence="3">
    <location>
        <begin position="446"/>
        <end position="646"/>
    </location>
</feature>
<dbReference type="SUPFAM" id="SSF82171">
    <property type="entry name" value="DPP6 N-terminal domain-like"/>
    <property type="match status" value="1"/>
</dbReference>
<dbReference type="EMBL" id="FZPA01000010">
    <property type="protein sequence ID" value="SNT04501.1"/>
    <property type="molecule type" value="Genomic_DNA"/>
</dbReference>
<feature type="signal peptide" evidence="2">
    <location>
        <begin position="1"/>
        <end position="21"/>
    </location>
</feature>
<dbReference type="Proteomes" id="UP000198339">
    <property type="component" value="Unassembled WGS sequence"/>
</dbReference>
<dbReference type="Pfam" id="PF00326">
    <property type="entry name" value="Peptidase_S9"/>
    <property type="match status" value="1"/>
</dbReference>
<dbReference type="GO" id="GO:0004252">
    <property type="term" value="F:serine-type endopeptidase activity"/>
    <property type="evidence" value="ECO:0007669"/>
    <property type="project" value="TreeGrafter"/>
</dbReference>